<organism evidence="1">
    <name type="scientific">Lepeophtheirus salmonis</name>
    <name type="common">Salmon louse</name>
    <name type="synonym">Caligus salmonis</name>
    <dbReference type="NCBI Taxonomy" id="72036"/>
    <lineage>
        <taxon>Eukaryota</taxon>
        <taxon>Metazoa</taxon>
        <taxon>Ecdysozoa</taxon>
        <taxon>Arthropoda</taxon>
        <taxon>Crustacea</taxon>
        <taxon>Multicrustacea</taxon>
        <taxon>Hexanauplia</taxon>
        <taxon>Copepoda</taxon>
        <taxon>Siphonostomatoida</taxon>
        <taxon>Caligidae</taxon>
        <taxon>Lepeophtheirus</taxon>
    </lineage>
</organism>
<feature type="non-terminal residue" evidence="1">
    <location>
        <position position="45"/>
    </location>
</feature>
<name>A0A0K2UGH8_LEPSM</name>
<proteinExistence type="predicted"/>
<evidence type="ECO:0000313" key="1">
    <source>
        <dbReference type="EMBL" id="CDW37185.1"/>
    </source>
</evidence>
<sequence>LTRKSRHSVEEEHVFSLSLQIGLKLSAAIRYVLKVLKPIYILHCG</sequence>
<feature type="non-terminal residue" evidence="1">
    <location>
        <position position="1"/>
    </location>
</feature>
<reference evidence="1" key="1">
    <citation type="submission" date="2014-05" db="EMBL/GenBank/DDBJ databases">
        <authorList>
            <person name="Chronopoulou M."/>
        </authorList>
    </citation>
    <scope>NUCLEOTIDE SEQUENCE</scope>
    <source>
        <tissue evidence="1">Whole organism</tissue>
    </source>
</reference>
<accession>A0A0K2UGH8</accession>
<dbReference type="AlphaFoldDB" id="A0A0K2UGH8"/>
<protein>
    <submittedName>
        <fullName evidence="1">Uncharacterized protein</fullName>
    </submittedName>
</protein>
<dbReference type="EMBL" id="HACA01019824">
    <property type="protein sequence ID" value="CDW37185.1"/>
    <property type="molecule type" value="Transcribed_RNA"/>
</dbReference>